<dbReference type="AlphaFoldDB" id="A0A2S3R2B9"/>
<dbReference type="RefSeq" id="WP_043011215.1">
    <property type="nucleotide sequence ID" value="NZ_PDGH01000101.1"/>
</dbReference>
<comment type="caution">
    <text evidence="1">The sequence shown here is derived from an EMBL/GenBank/DDBJ whole genome shotgun (WGS) entry which is preliminary data.</text>
</comment>
<proteinExistence type="predicted"/>
<evidence type="ECO:0000313" key="2">
    <source>
        <dbReference type="Proteomes" id="UP000237466"/>
    </source>
</evidence>
<accession>A0A2S3R2B9</accession>
<dbReference type="Proteomes" id="UP000237466">
    <property type="component" value="Unassembled WGS sequence"/>
</dbReference>
<evidence type="ECO:0000313" key="1">
    <source>
        <dbReference type="EMBL" id="POB47240.1"/>
    </source>
</evidence>
<sequence length="176" mass="20067">MDFMIDANLPTMARVIIFNSLAALKPNTAIGYTFLDNGLERIVLDDVQLPSEVSIDTFMTWCSDTMKIEAKDIKFVDAREYQRGIESYYSSIFKTSLEEINLPKAVALQQELRFEQMPCETGYAFKADNKLPDQSCSWIVKSNDSVYYLQHFDDSKPEEVIAFVHDAIVNPTKKVA</sequence>
<reference evidence="1 2" key="1">
    <citation type="journal article" date="2018" name="Front. Microbiol.">
        <title>Phylogeny of Vibrio vulnificus from the Analysis of the Core-Genome: Implications for Intra-Species Taxonomy.</title>
        <authorList>
            <person name="Roig F.J."/>
            <person name="Gonzalez-Candelas F."/>
            <person name="Sanjuan E."/>
            <person name="Fouz B."/>
            <person name="Feil E.J."/>
            <person name="Llorens C."/>
            <person name="Baker-Austin C."/>
            <person name="Oliver J.D."/>
            <person name="Danin-Poleg Y."/>
            <person name="Gibas C.J."/>
            <person name="Kashi Y."/>
            <person name="Gulig P.A."/>
            <person name="Morrison S.S."/>
            <person name="Amaro C."/>
        </authorList>
    </citation>
    <scope>NUCLEOTIDE SEQUENCE [LARGE SCALE GENOMIC DNA]</scope>
    <source>
        <strain evidence="1 2">CECT4608</strain>
    </source>
</reference>
<dbReference type="EMBL" id="PDGH01000101">
    <property type="protein sequence ID" value="POB47240.1"/>
    <property type="molecule type" value="Genomic_DNA"/>
</dbReference>
<protein>
    <submittedName>
        <fullName evidence="1">Uncharacterized protein</fullName>
    </submittedName>
</protein>
<organism evidence="1 2">
    <name type="scientific">Vibrio vulnificus</name>
    <dbReference type="NCBI Taxonomy" id="672"/>
    <lineage>
        <taxon>Bacteria</taxon>
        <taxon>Pseudomonadati</taxon>
        <taxon>Pseudomonadota</taxon>
        <taxon>Gammaproteobacteria</taxon>
        <taxon>Vibrionales</taxon>
        <taxon>Vibrionaceae</taxon>
        <taxon>Vibrio</taxon>
    </lineage>
</organism>
<name>A0A2S3R2B9_VIBVL</name>
<gene>
    <name evidence="1" type="ORF">CRN52_14260</name>
</gene>